<keyword evidence="2" id="KW-1185">Reference proteome</keyword>
<accession>A0A2D0MYV9</accession>
<protein>
    <recommendedName>
        <fullName evidence="3">Prokaryotic RING finger family 4</fullName>
    </recommendedName>
</protein>
<name>A0A2D0MYV9_FLAN2</name>
<dbReference type="RefSeq" id="WP_099155947.1">
    <property type="nucleotide sequence ID" value="NZ_PDUD01000087.1"/>
</dbReference>
<evidence type="ECO:0000313" key="2">
    <source>
        <dbReference type="Proteomes" id="UP000223913"/>
    </source>
</evidence>
<proteinExistence type="predicted"/>
<comment type="caution">
    <text evidence="1">The sequence shown here is derived from an EMBL/GenBank/DDBJ whole genome shotgun (WGS) entry which is preliminary data.</text>
</comment>
<dbReference type="Proteomes" id="UP000223913">
    <property type="component" value="Unassembled WGS sequence"/>
</dbReference>
<gene>
    <name evidence="1" type="ORF">CRP01_41180</name>
</gene>
<organism evidence="1 2">
    <name type="scientific">Flavilitoribacter nigricans (strain ATCC 23147 / DSM 23189 / NBRC 102662 / NCIMB 1420 / SS-2)</name>
    <name type="common">Lewinella nigricans</name>
    <dbReference type="NCBI Taxonomy" id="1122177"/>
    <lineage>
        <taxon>Bacteria</taxon>
        <taxon>Pseudomonadati</taxon>
        <taxon>Bacteroidota</taxon>
        <taxon>Saprospiria</taxon>
        <taxon>Saprospirales</taxon>
        <taxon>Lewinellaceae</taxon>
        <taxon>Flavilitoribacter</taxon>
    </lineage>
</organism>
<dbReference type="AlphaFoldDB" id="A0A2D0MYV9"/>
<dbReference type="EMBL" id="PDUD01000087">
    <property type="protein sequence ID" value="PHN00643.1"/>
    <property type="molecule type" value="Genomic_DNA"/>
</dbReference>
<evidence type="ECO:0000313" key="1">
    <source>
        <dbReference type="EMBL" id="PHN00643.1"/>
    </source>
</evidence>
<sequence length="747" mass="84703">MKTNLLKISLRNQAIYIPKSCVLQEKAPFNEHTSALLANVKSLGFSFSESLLWKLNGTHPAYKIAVLDTLREVMGVHKNWTPLVKGWDVPTGESALDHVVTLFANVLGYKKGTTLACGHLIPENTFPLERYNGCPFCGTPFTFGTLEFRNQGSKLKILELWEEGDLQHYFEALLSSKTALDATQVDSLKILLTELPLPSELRIGMKETLMLVVDTLIEQDRAAEAGRFFKSPNDILRYLWYKHTGYLQVIQPKTIVKRTTANQRHRYQPLDTSAQATVHSRASLKLKYSRKQCRMVARWLNDLSLKAEAACEQMHPKREMWVRFIRALRLAEYSKKKGYENLAHLLDVFYNETYDVWEGRVSHHRLRLDADKTFRLLKKRPGLFSRSLFSNMLWFGAEETIRHFREVLDEVPARLVLSLNMYAPHYFTPGNDRSVRPLGGTRKLIPPNRLLSLYGPDRLQDMQDQVEAVSLEVIRRRFVGETPVGTKIYVDPMLNHMPLAIGERSETLQDMPSALMGTRFPVAGSTIRLFMQWGEGLPAQHLDMDLSCKIAYDGRVDYCSYSQLTTKGCKHSGDIRSIPNLVGTAEYIDVNVDKLDRAGAKYVTFTCNAYSAGALSPNLVVGWMDSKYPMRISSRTGVAYDPSCVQHQVRITQGVSKGLVFGVLDVKQREIIWLEMSFGGQVVQNLDVRNVEALLAKLNSRMSIGHLLSIKAEAQQLECVDDPEIADEVYDLQWAMNAAAVTQLFLD</sequence>
<reference evidence="1 2" key="1">
    <citation type="submission" date="2017-10" db="EMBL/GenBank/DDBJ databases">
        <title>The draft genome sequence of Lewinella nigricans NBRC 102662.</title>
        <authorList>
            <person name="Wang K."/>
        </authorList>
    </citation>
    <scope>NUCLEOTIDE SEQUENCE [LARGE SCALE GENOMIC DNA]</scope>
    <source>
        <strain evidence="1 2">NBRC 102662</strain>
    </source>
</reference>
<evidence type="ECO:0008006" key="3">
    <source>
        <dbReference type="Google" id="ProtNLM"/>
    </source>
</evidence>
<dbReference type="OrthoDB" id="1056332at2"/>